<feature type="coiled-coil region" evidence="4">
    <location>
        <begin position="548"/>
        <end position="600"/>
    </location>
</feature>
<evidence type="ECO:0000256" key="3">
    <source>
        <dbReference type="ARBA" id="ARBA00022833"/>
    </source>
</evidence>
<evidence type="ECO:0000256" key="1">
    <source>
        <dbReference type="ARBA" id="ARBA00022723"/>
    </source>
</evidence>
<proteinExistence type="predicted"/>
<evidence type="ECO:0000256" key="2">
    <source>
        <dbReference type="ARBA" id="ARBA00022771"/>
    </source>
</evidence>
<gene>
    <name evidence="6" type="ORF">PLOB_00003563</name>
</gene>
<dbReference type="Proteomes" id="UP001159405">
    <property type="component" value="Unassembled WGS sequence"/>
</dbReference>
<dbReference type="Gene3D" id="3.30.40.10">
    <property type="entry name" value="Zinc/RING finger domain, C3HC4 (zinc finger)"/>
    <property type="match status" value="1"/>
</dbReference>
<keyword evidence="3" id="KW-0862">Zinc</keyword>
<dbReference type="InterPro" id="IPR013083">
    <property type="entry name" value="Znf_RING/FYVE/PHD"/>
</dbReference>
<name>A0ABN8Q852_9CNID</name>
<dbReference type="SUPFAM" id="SSF57903">
    <property type="entry name" value="FYVE/PHD zinc finger"/>
    <property type="match status" value="1"/>
</dbReference>
<evidence type="ECO:0000259" key="5">
    <source>
        <dbReference type="SMART" id="SM00249"/>
    </source>
</evidence>
<reference evidence="6 7" key="1">
    <citation type="submission" date="2022-05" db="EMBL/GenBank/DDBJ databases">
        <authorList>
            <consortium name="Genoscope - CEA"/>
            <person name="William W."/>
        </authorList>
    </citation>
    <scope>NUCLEOTIDE SEQUENCE [LARGE SCALE GENOMIC DNA]</scope>
</reference>
<keyword evidence="2" id="KW-0863">Zinc-finger</keyword>
<feature type="non-terminal residue" evidence="6">
    <location>
        <position position="650"/>
    </location>
</feature>
<feature type="domain" description="Zinc finger PHD-type" evidence="5">
    <location>
        <begin position="262"/>
        <end position="324"/>
    </location>
</feature>
<organism evidence="6 7">
    <name type="scientific">Porites lobata</name>
    <dbReference type="NCBI Taxonomy" id="104759"/>
    <lineage>
        <taxon>Eukaryota</taxon>
        <taxon>Metazoa</taxon>
        <taxon>Cnidaria</taxon>
        <taxon>Anthozoa</taxon>
        <taxon>Hexacorallia</taxon>
        <taxon>Scleractinia</taxon>
        <taxon>Fungiina</taxon>
        <taxon>Poritidae</taxon>
        <taxon>Porites</taxon>
    </lineage>
</organism>
<accession>A0ABN8Q852</accession>
<keyword evidence="4" id="KW-0175">Coiled coil</keyword>
<comment type="caution">
    <text evidence="6">The sequence shown here is derived from an EMBL/GenBank/DDBJ whole genome shotgun (WGS) entry which is preliminary data.</text>
</comment>
<dbReference type="InterPro" id="IPR001965">
    <property type="entry name" value="Znf_PHD"/>
</dbReference>
<evidence type="ECO:0000313" key="6">
    <source>
        <dbReference type="EMBL" id="CAH3159227.1"/>
    </source>
</evidence>
<protein>
    <recommendedName>
        <fullName evidence="5">Zinc finger PHD-type domain-containing protein</fullName>
    </recommendedName>
</protein>
<dbReference type="InterPro" id="IPR011011">
    <property type="entry name" value="Znf_FYVE_PHD"/>
</dbReference>
<evidence type="ECO:0000313" key="7">
    <source>
        <dbReference type="Proteomes" id="UP001159405"/>
    </source>
</evidence>
<sequence>MMRGYTEENLSVKERAKLAWTAVCFVRLWKAWIEMSSYTIESSFISLQTYNDMILAGHTLVISMKIFAEHFPDEHFHPKVFGSDSCERLFARLRGFYRGKSNLCMLDIFDICGRILKLEELKCKDVCYKETPMSWSTTTEQDILSGLREAEREVLKTVERLGMLPLLTAGNILRKDKEGEITYLNPGMESTLTDIGFEPDELDSIPVEELIKAESDILCSVADEIDHSSAYALSDIAASAQTSRTTQAELLEDEDDDDDPSQCHLYQSGTCKYMDKNFRAPANTHWLGCDYPGCDNWFHESCLGVKFASDFQRENYAFVCKAHDSVKDIFHNQVTAKATHYNILDEELSEVQPPSKRLRRTQYKSGSSLFNDQPVRPNYVEYEGEYYHIAEFLSLQQGKVYQPSTSRMSRWMAVSRSDFYERVEKIVSPNKTDSGLYLEDIAAFWVPRIGLKCGLVLRMLRKMSAKSEVPVFEWKKQKKKEETLKSSVCLLVLSATKIEVGKWSLSKTKEILWTECSSHLLTFHEVPEVRLWPVSVNAEHLEDMLPELEIAERERLLAEERRREEEKKKKKMGEPEDMSIRLLKEVLDDLNVTYKASEKKRDLIAKVLEARERLQESHSQQDAPCHFALYCNNDYTDDQSHWYDSCAFKA</sequence>
<dbReference type="EMBL" id="CALNXK010000113">
    <property type="protein sequence ID" value="CAH3159227.1"/>
    <property type="molecule type" value="Genomic_DNA"/>
</dbReference>
<dbReference type="SMART" id="SM00249">
    <property type="entry name" value="PHD"/>
    <property type="match status" value="1"/>
</dbReference>
<evidence type="ECO:0000256" key="4">
    <source>
        <dbReference type="SAM" id="Coils"/>
    </source>
</evidence>
<keyword evidence="7" id="KW-1185">Reference proteome</keyword>
<keyword evidence="1" id="KW-0479">Metal-binding</keyword>